<sequence>MSESVNTSLTCTSAKVWAFYKEHPEIDFEKMNIMFTDIIASIMQTTNPVNNSNITSQIMNGIANIQAQLTNQQSEYGKLLFLKLTEFKKEYIDDLKMILSSNIADKIAPLIKESNGSILDKTHLLLTELVPKNNENLSRQINENIRSFCSSITDEISKTSKTDGEPLSQASLDSFIKNIDNKFSNVIDSTRKMVDSNKDATLSQFSSISSSQLALQSEVKDVLKRMENSSSKGKMSENIVLNILRGLFPSAEVEYVGSQKESGDIMIHRKDRQRILVENKCYESRQVTSDQVKKFIHDVDIQNCSGLFLSQEGGIVNKDNFEINIHNRNVLLYIHNVNYDPEIIKIAIDIIDSFKTKLDEITLTDDYPISKDTLEEINKEYQVFVEQKLNQLKMVKEFSQKMIKNIEDLQLPCLEKMLSSRFGYITSGKFICEKCNFIGKNPLALSVHKRTCDKSISNLQEISTPSIASPINIMLQSSTQPTVPPVQPQKVMKTVTKTVIQTSPSPTSLTSSSAK</sequence>
<name>A0A6C0EW29_9ZZZZ</name>
<organism evidence="1">
    <name type="scientific">viral metagenome</name>
    <dbReference type="NCBI Taxonomy" id="1070528"/>
    <lineage>
        <taxon>unclassified sequences</taxon>
        <taxon>metagenomes</taxon>
        <taxon>organismal metagenomes</taxon>
    </lineage>
</organism>
<reference evidence="1" key="1">
    <citation type="journal article" date="2020" name="Nature">
        <title>Giant virus diversity and host interactions through global metagenomics.</title>
        <authorList>
            <person name="Schulz F."/>
            <person name="Roux S."/>
            <person name="Paez-Espino D."/>
            <person name="Jungbluth S."/>
            <person name="Walsh D.A."/>
            <person name="Denef V.J."/>
            <person name="McMahon K.D."/>
            <person name="Konstantinidis K.T."/>
            <person name="Eloe-Fadrosh E.A."/>
            <person name="Kyrpides N.C."/>
            <person name="Woyke T."/>
        </authorList>
    </citation>
    <scope>NUCLEOTIDE SEQUENCE</scope>
    <source>
        <strain evidence="1">GVMAG-M-3300009161-34</strain>
    </source>
</reference>
<dbReference type="EMBL" id="MN738956">
    <property type="protein sequence ID" value="QHT32911.1"/>
    <property type="molecule type" value="Genomic_DNA"/>
</dbReference>
<proteinExistence type="predicted"/>
<protein>
    <submittedName>
        <fullName evidence="1">Uncharacterized protein</fullName>
    </submittedName>
</protein>
<evidence type="ECO:0000313" key="1">
    <source>
        <dbReference type="EMBL" id="QHT32911.1"/>
    </source>
</evidence>
<dbReference type="AlphaFoldDB" id="A0A6C0EW29"/>
<accession>A0A6C0EW29</accession>